<protein>
    <submittedName>
        <fullName evidence="1">Restriction endonuclease</fullName>
    </submittedName>
</protein>
<evidence type="ECO:0000313" key="1">
    <source>
        <dbReference type="EMBL" id="PUD43431.1"/>
    </source>
</evidence>
<accession>A0A2T6SZ62</accession>
<dbReference type="AlphaFoldDB" id="A0A2T6SZ62"/>
<dbReference type="RefSeq" id="WP_108273260.1">
    <property type="nucleotide sequence ID" value="NZ_QBQB01000049.1"/>
</dbReference>
<dbReference type="GO" id="GO:0004519">
    <property type="term" value="F:endonuclease activity"/>
    <property type="evidence" value="ECO:0007669"/>
    <property type="project" value="UniProtKB-KW"/>
</dbReference>
<gene>
    <name evidence="1" type="ORF">C2R92_00835</name>
</gene>
<dbReference type="Proteomes" id="UP000244660">
    <property type="component" value="Unassembled WGS sequence"/>
</dbReference>
<dbReference type="EMBL" id="QBQB01000049">
    <property type="protein sequence ID" value="PUD43431.1"/>
    <property type="molecule type" value="Genomic_DNA"/>
</dbReference>
<keyword evidence="1" id="KW-0378">Hydrolase</keyword>
<comment type="caution">
    <text evidence="1">The sequence shown here is derived from an EMBL/GenBank/DDBJ whole genome shotgun (WGS) entry which is preliminary data.</text>
</comment>
<sequence length="255" mass="29828">MFDNNDFKGYRNLLGFNSQNAFKEFLGAKDIQPCVDFNDLNALKKRLIEIFSAINSIYCFKYNEYELECFFKNSIERVFSKIADTHIIYKLNNQGRRVEEVCFSWMRGFLVAEFFKDFIACLFGVQKETIKFFGGGNFESIESFKRSPKADFLLDNHLLLEVQSGFQGINDIKEHKVLEAQRRLITDKIPTIVVHFDLFNGQVACVEISKIKENDLNWITRQQMEGQSVFNISQNFFNYKITEMPNSLFFAQYSA</sequence>
<keyword evidence="1" id="KW-0540">Nuclease</keyword>
<evidence type="ECO:0000313" key="2">
    <source>
        <dbReference type="Proteomes" id="UP000244660"/>
    </source>
</evidence>
<organism evidence="1 2">
    <name type="scientific">Helicobacter pylori</name>
    <name type="common">Campylobacter pylori</name>
    <dbReference type="NCBI Taxonomy" id="210"/>
    <lineage>
        <taxon>Bacteria</taxon>
        <taxon>Pseudomonadati</taxon>
        <taxon>Campylobacterota</taxon>
        <taxon>Epsilonproteobacteria</taxon>
        <taxon>Campylobacterales</taxon>
        <taxon>Helicobacteraceae</taxon>
        <taxon>Helicobacter</taxon>
    </lineage>
</organism>
<keyword evidence="1" id="KW-0255">Endonuclease</keyword>
<reference evidence="1 2" key="1">
    <citation type="submission" date="2018-01" db="EMBL/GenBank/DDBJ databases">
        <title>Helicobacter pylori genome-wide association study shows promise for predicting gastric cancer risk.</title>
        <authorList>
            <person name="Berthenet E."/>
            <person name="Yahara K."/>
            <person name="Thorell K."/>
            <person name="Pascoe B."/>
            <person name="Meric G."/>
            <person name="Mikhail J.M."/>
            <person name="Engstrand L."/>
            <person name="Enroth H."/>
            <person name="Burette A."/>
            <person name="Megraud F."/>
            <person name="Atherton J."/>
            <person name="Smith S."/>
            <person name="Wilkinson T.S."/>
            <person name="Hitchings M.D."/>
            <person name="Falush D."/>
            <person name="Sheppard S.K."/>
        </authorList>
    </citation>
    <scope>NUCLEOTIDE SEQUENCE [LARGE SCALE GENOMIC DNA]</scope>
    <source>
        <strain evidence="1 2">462</strain>
    </source>
</reference>
<name>A0A2T6SZ62_HELPX</name>
<proteinExistence type="predicted"/>